<proteinExistence type="predicted"/>
<protein>
    <submittedName>
        <fullName evidence="1">Uncharacterized protein</fullName>
    </submittedName>
</protein>
<dbReference type="Proteomes" id="UP000828390">
    <property type="component" value="Unassembled WGS sequence"/>
</dbReference>
<sequence length="98" mass="11251">MDYAEEEMMHVARTKRKGVFKTDKIMRKKVSITNKYDNSVREDTSLKKEHPLSDKKIFPFEYDHAMSPKRGAAAKGIDEVRMVHGLTAGNMAFSLFVI</sequence>
<name>A0A9D4EUV4_DREPO</name>
<keyword evidence="2" id="KW-1185">Reference proteome</keyword>
<evidence type="ECO:0000313" key="2">
    <source>
        <dbReference type="Proteomes" id="UP000828390"/>
    </source>
</evidence>
<dbReference type="EMBL" id="JAIWYP010000008">
    <property type="protein sequence ID" value="KAH3784871.1"/>
    <property type="molecule type" value="Genomic_DNA"/>
</dbReference>
<reference evidence="1" key="2">
    <citation type="submission" date="2020-11" db="EMBL/GenBank/DDBJ databases">
        <authorList>
            <person name="McCartney M.A."/>
            <person name="Auch B."/>
            <person name="Kono T."/>
            <person name="Mallez S."/>
            <person name="Becker A."/>
            <person name="Gohl D.M."/>
            <person name="Silverstein K.A.T."/>
            <person name="Koren S."/>
            <person name="Bechman K.B."/>
            <person name="Herman A."/>
            <person name="Abrahante J.E."/>
            <person name="Garbe J."/>
        </authorList>
    </citation>
    <scope>NUCLEOTIDE SEQUENCE</scope>
    <source>
        <strain evidence="1">Duluth1</strain>
        <tissue evidence="1">Whole animal</tissue>
    </source>
</reference>
<dbReference type="AlphaFoldDB" id="A0A9D4EUV4"/>
<comment type="caution">
    <text evidence="1">The sequence shown here is derived from an EMBL/GenBank/DDBJ whole genome shotgun (WGS) entry which is preliminary data.</text>
</comment>
<accession>A0A9D4EUV4</accession>
<evidence type="ECO:0000313" key="1">
    <source>
        <dbReference type="EMBL" id="KAH3784871.1"/>
    </source>
</evidence>
<organism evidence="1 2">
    <name type="scientific">Dreissena polymorpha</name>
    <name type="common">Zebra mussel</name>
    <name type="synonym">Mytilus polymorpha</name>
    <dbReference type="NCBI Taxonomy" id="45954"/>
    <lineage>
        <taxon>Eukaryota</taxon>
        <taxon>Metazoa</taxon>
        <taxon>Spiralia</taxon>
        <taxon>Lophotrochozoa</taxon>
        <taxon>Mollusca</taxon>
        <taxon>Bivalvia</taxon>
        <taxon>Autobranchia</taxon>
        <taxon>Heteroconchia</taxon>
        <taxon>Euheterodonta</taxon>
        <taxon>Imparidentia</taxon>
        <taxon>Neoheterodontei</taxon>
        <taxon>Myida</taxon>
        <taxon>Dreissenoidea</taxon>
        <taxon>Dreissenidae</taxon>
        <taxon>Dreissena</taxon>
    </lineage>
</organism>
<reference evidence="1" key="1">
    <citation type="journal article" date="2019" name="bioRxiv">
        <title>The Genome of the Zebra Mussel, Dreissena polymorpha: A Resource for Invasive Species Research.</title>
        <authorList>
            <person name="McCartney M.A."/>
            <person name="Auch B."/>
            <person name="Kono T."/>
            <person name="Mallez S."/>
            <person name="Zhang Y."/>
            <person name="Obille A."/>
            <person name="Becker A."/>
            <person name="Abrahante J.E."/>
            <person name="Garbe J."/>
            <person name="Badalamenti J.P."/>
            <person name="Herman A."/>
            <person name="Mangelson H."/>
            <person name="Liachko I."/>
            <person name="Sullivan S."/>
            <person name="Sone E.D."/>
            <person name="Koren S."/>
            <person name="Silverstein K.A.T."/>
            <person name="Beckman K.B."/>
            <person name="Gohl D.M."/>
        </authorList>
    </citation>
    <scope>NUCLEOTIDE SEQUENCE</scope>
    <source>
        <strain evidence="1">Duluth1</strain>
        <tissue evidence="1">Whole animal</tissue>
    </source>
</reference>
<gene>
    <name evidence="1" type="ORF">DPMN_162943</name>
</gene>